<dbReference type="GO" id="GO:0016787">
    <property type="term" value="F:hydrolase activity"/>
    <property type="evidence" value="ECO:0007669"/>
    <property type="project" value="UniProtKB-KW"/>
</dbReference>
<proteinExistence type="predicted"/>
<gene>
    <name evidence="4" type="ORF">METZ01_LOCUS83802</name>
</gene>
<dbReference type="Pfam" id="PF01738">
    <property type="entry name" value="DLH"/>
    <property type="match status" value="1"/>
</dbReference>
<evidence type="ECO:0000313" key="4">
    <source>
        <dbReference type="EMBL" id="SVA30948.1"/>
    </source>
</evidence>
<sequence length="332" mass="35670">MKSPLKILLLFFLFVSCSNDGDTGLLGESPPVVASEATYNVVFIDGDLDNSLIYGEGLSHSSWNSTDYTSMPLKLDAYVPVNAPENRPAILIIHGGGLQGGSRKAPQMVALSNYFAQRGWVAFSIDYRLEGDKGSTPAAWHDFSENNASSFADAMSVYPASRDAKAAVRWVYANADEYEINTGFIAACGGSAGAYLSVTLGVSEDVDFTNELSLDEDPSLSTTNLSQTSKIHSIIDFWGGGGHITGLYLVFGVQRFDATDAPILIVHGDSDPVVNFSQAEDLRDRYQATGADYEFHRLVGAGHGPWNAAVDGMSLSELAADFIVRKQGLVVE</sequence>
<protein>
    <submittedName>
        <fullName evidence="4">Uncharacterized protein</fullName>
    </submittedName>
</protein>
<dbReference type="InterPro" id="IPR029058">
    <property type="entry name" value="AB_hydrolase_fold"/>
</dbReference>
<dbReference type="InterPro" id="IPR002925">
    <property type="entry name" value="Dienelactn_hydro"/>
</dbReference>
<dbReference type="EMBL" id="UINC01007014">
    <property type="protein sequence ID" value="SVA30948.1"/>
    <property type="molecule type" value="Genomic_DNA"/>
</dbReference>
<keyword evidence="1" id="KW-0378">Hydrolase</keyword>
<feature type="domain" description="BD-FAE-like" evidence="3">
    <location>
        <begin position="159"/>
        <end position="239"/>
    </location>
</feature>
<feature type="domain" description="Dienelactone hydrolase" evidence="2">
    <location>
        <begin position="253"/>
        <end position="305"/>
    </location>
</feature>
<dbReference type="PANTHER" id="PTHR48081">
    <property type="entry name" value="AB HYDROLASE SUPERFAMILY PROTEIN C4A8.06C"/>
    <property type="match status" value="1"/>
</dbReference>
<evidence type="ECO:0000259" key="2">
    <source>
        <dbReference type="Pfam" id="PF01738"/>
    </source>
</evidence>
<dbReference type="SUPFAM" id="SSF53474">
    <property type="entry name" value="alpha/beta-Hydrolases"/>
    <property type="match status" value="1"/>
</dbReference>
<evidence type="ECO:0000256" key="1">
    <source>
        <dbReference type="ARBA" id="ARBA00022801"/>
    </source>
</evidence>
<feature type="domain" description="BD-FAE-like" evidence="3">
    <location>
        <begin position="75"/>
        <end position="143"/>
    </location>
</feature>
<evidence type="ECO:0000259" key="3">
    <source>
        <dbReference type="Pfam" id="PF20434"/>
    </source>
</evidence>
<dbReference type="PROSITE" id="PS51257">
    <property type="entry name" value="PROKAR_LIPOPROTEIN"/>
    <property type="match status" value="1"/>
</dbReference>
<reference evidence="4" key="1">
    <citation type="submission" date="2018-05" db="EMBL/GenBank/DDBJ databases">
        <authorList>
            <person name="Lanie J.A."/>
            <person name="Ng W.-L."/>
            <person name="Kazmierczak K.M."/>
            <person name="Andrzejewski T.M."/>
            <person name="Davidsen T.M."/>
            <person name="Wayne K.J."/>
            <person name="Tettelin H."/>
            <person name="Glass J.I."/>
            <person name="Rusch D."/>
            <person name="Podicherti R."/>
            <person name="Tsui H.-C.T."/>
            <person name="Winkler M.E."/>
        </authorList>
    </citation>
    <scope>NUCLEOTIDE SEQUENCE</scope>
</reference>
<dbReference type="AlphaFoldDB" id="A0A381UTJ1"/>
<organism evidence="4">
    <name type="scientific">marine metagenome</name>
    <dbReference type="NCBI Taxonomy" id="408172"/>
    <lineage>
        <taxon>unclassified sequences</taxon>
        <taxon>metagenomes</taxon>
        <taxon>ecological metagenomes</taxon>
    </lineage>
</organism>
<name>A0A381UTJ1_9ZZZZ</name>
<dbReference type="InterPro" id="IPR049492">
    <property type="entry name" value="BD-FAE-like_dom"/>
</dbReference>
<dbReference type="InterPro" id="IPR050300">
    <property type="entry name" value="GDXG_lipolytic_enzyme"/>
</dbReference>
<accession>A0A381UTJ1</accession>
<dbReference type="Gene3D" id="3.40.50.1820">
    <property type="entry name" value="alpha/beta hydrolase"/>
    <property type="match status" value="1"/>
</dbReference>
<dbReference type="PANTHER" id="PTHR48081:SF13">
    <property type="entry name" value="ALPHA_BETA HYDROLASE"/>
    <property type="match status" value="1"/>
</dbReference>
<dbReference type="Pfam" id="PF20434">
    <property type="entry name" value="BD-FAE"/>
    <property type="match status" value="2"/>
</dbReference>